<comment type="similarity">
    <text evidence="1">Belongs to the UPF0065 (bug) family.</text>
</comment>
<evidence type="ECO:0000313" key="3">
    <source>
        <dbReference type="EMBL" id="MXP62864.1"/>
    </source>
</evidence>
<dbReference type="InterPro" id="IPR005064">
    <property type="entry name" value="BUG"/>
</dbReference>
<keyword evidence="4" id="KW-1185">Reference proteome</keyword>
<dbReference type="CDD" id="cd07012">
    <property type="entry name" value="PBP2_Bug_TTT"/>
    <property type="match status" value="1"/>
</dbReference>
<evidence type="ECO:0000313" key="4">
    <source>
        <dbReference type="Proteomes" id="UP000460715"/>
    </source>
</evidence>
<keyword evidence="2" id="KW-0732">Signal</keyword>
<evidence type="ECO:0000256" key="2">
    <source>
        <dbReference type="SAM" id="SignalP"/>
    </source>
</evidence>
<gene>
    <name evidence="3" type="ORF">E0493_05805</name>
</gene>
<dbReference type="Gene3D" id="3.40.190.150">
    <property type="entry name" value="Bordetella uptake gene, domain 1"/>
    <property type="match status" value="1"/>
</dbReference>
<sequence length="331" mass="35856">MTIAAFGAVLGLSATLPAAVAAEWKPTKPVEFVVASGPGGGTDNFARTVQAIIGKYDLLPVSVIVSNKGGGSGAEGFVYTKLAGGDTHKLIFGTSNEWLLPLVSKVAWKPEELTPVAAMAFDEFVLWTKADAPYKDAADYVKALKAAPEGKFRMGGAQSKDTDQILTRLIEKGIGARWTYVPFRSGGEAGVQLAGGHIDSNVNNPSESLGAWRGGQVKPLCVFSPERLPEGPAVTEGKGWHDIPTCKEEGIPVAEYRMPRTVFLPPKVSDGVREYYEGVLRRVAETPEWKEFVTRTSQTARFMDAEQLKTFMAKDQKSSTELFREEGWLVN</sequence>
<feature type="signal peptide" evidence="2">
    <location>
        <begin position="1"/>
        <end position="21"/>
    </location>
</feature>
<accession>A0A845B9T9</accession>
<protein>
    <submittedName>
        <fullName evidence="3">Tripartite tricarboxylate transporter substrate binding protein</fullName>
    </submittedName>
</protein>
<organism evidence="3 4">
    <name type="scientific">Teichococcus coralli</name>
    <dbReference type="NCBI Taxonomy" id="2545983"/>
    <lineage>
        <taxon>Bacteria</taxon>
        <taxon>Pseudomonadati</taxon>
        <taxon>Pseudomonadota</taxon>
        <taxon>Alphaproteobacteria</taxon>
        <taxon>Acetobacterales</taxon>
        <taxon>Roseomonadaceae</taxon>
        <taxon>Roseomonas</taxon>
    </lineage>
</organism>
<dbReference type="Pfam" id="PF03401">
    <property type="entry name" value="TctC"/>
    <property type="match status" value="1"/>
</dbReference>
<proteinExistence type="inferred from homology"/>
<dbReference type="Gene3D" id="3.40.190.10">
    <property type="entry name" value="Periplasmic binding protein-like II"/>
    <property type="match status" value="1"/>
</dbReference>
<comment type="caution">
    <text evidence="3">The sequence shown here is derived from an EMBL/GenBank/DDBJ whole genome shotgun (WGS) entry which is preliminary data.</text>
</comment>
<feature type="chain" id="PRO_5032535839" evidence="2">
    <location>
        <begin position="22"/>
        <end position="331"/>
    </location>
</feature>
<dbReference type="EMBL" id="SNVJ01000004">
    <property type="protein sequence ID" value="MXP62864.1"/>
    <property type="molecule type" value="Genomic_DNA"/>
</dbReference>
<dbReference type="Proteomes" id="UP000460715">
    <property type="component" value="Unassembled WGS sequence"/>
</dbReference>
<evidence type="ECO:0000256" key="1">
    <source>
        <dbReference type="ARBA" id="ARBA00006987"/>
    </source>
</evidence>
<dbReference type="PIRSF" id="PIRSF017082">
    <property type="entry name" value="YflP"/>
    <property type="match status" value="1"/>
</dbReference>
<dbReference type="PANTHER" id="PTHR42928">
    <property type="entry name" value="TRICARBOXYLATE-BINDING PROTEIN"/>
    <property type="match status" value="1"/>
</dbReference>
<dbReference type="InterPro" id="IPR042100">
    <property type="entry name" value="Bug_dom1"/>
</dbReference>
<reference evidence="3 4" key="1">
    <citation type="submission" date="2019-03" db="EMBL/GenBank/DDBJ databases">
        <title>Roseomonas sp. a novel Roseomonas species isolated from Sea whip Gorgonian.</title>
        <authorList>
            <person name="Li F."/>
            <person name="Pan X."/>
            <person name="Huang S."/>
            <person name="Li Z."/>
            <person name="Meng B."/>
        </authorList>
    </citation>
    <scope>NUCLEOTIDE SEQUENCE [LARGE SCALE GENOMIC DNA]</scope>
    <source>
        <strain evidence="3 4">M0104</strain>
    </source>
</reference>
<dbReference type="PANTHER" id="PTHR42928:SF1">
    <property type="entry name" value="BLR4371 PROTEIN"/>
    <property type="match status" value="1"/>
</dbReference>
<name>A0A845B9T9_9PROT</name>
<dbReference type="AlphaFoldDB" id="A0A845B9T9"/>